<proteinExistence type="inferred from homology"/>
<dbReference type="InterPro" id="IPR036291">
    <property type="entry name" value="NAD(P)-bd_dom_sf"/>
</dbReference>
<organism evidence="2 3">
    <name type="scientific">Chitinophaga chungangae</name>
    <dbReference type="NCBI Taxonomy" id="2821488"/>
    <lineage>
        <taxon>Bacteria</taxon>
        <taxon>Pseudomonadati</taxon>
        <taxon>Bacteroidota</taxon>
        <taxon>Chitinophagia</taxon>
        <taxon>Chitinophagales</taxon>
        <taxon>Chitinophagaceae</taxon>
        <taxon>Chitinophaga</taxon>
    </lineage>
</organism>
<dbReference type="PANTHER" id="PTHR43976:SF9">
    <property type="entry name" value="OXIDOREDUCTASE"/>
    <property type="match status" value="1"/>
</dbReference>
<evidence type="ECO:0000256" key="1">
    <source>
        <dbReference type="RuleBase" id="RU000363"/>
    </source>
</evidence>
<accession>A0ABS3YF85</accession>
<dbReference type="Gene3D" id="3.40.50.720">
    <property type="entry name" value="NAD(P)-binding Rossmann-like Domain"/>
    <property type="match status" value="1"/>
</dbReference>
<reference evidence="3" key="1">
    <citation type="submission" date="2021-03" db="EMBL/GenBank/DDBJ databases">
        <title>Assistant Professor.</title>
        <authorList>
            <person name="Huq M.A."/>
        </authorList>
    </citation>
    <scope>NUCLEOTIDE SEQUENCE [LARGE SCALE GENOMIC DNA]</scope>
    <source>
        <strain evidence="3">MAH-28</strain>
    </source>
</reference>
<dbReference type="PRINTS" id="PR00081">
    <property type="entry name" value="GDHRDH"/>
</dbReference>
<sequence>MKKIIVTGSSSGFGLLTVKTLAAKGHTVYATMRNIQTKNSGTAQQLLDWAKTNNADVKVLELDVTSDASVQETISRIAAETNGQIDVLINNAGNLVDGFLESLSTQQVEWLFQVHVFGVDRMNKAVLPYMHKRNSGLLITITSGLSRLHLPYLGAYSAAKAAADTLAETLQHELQKTGIDSVVVQPGAYPGTDLIKNRVEPDYPEAEKSYGEFAAKVKTGIGNLFAPTPQNSDATEVAVLINNIIDTPAKQRKTWFPIGLGAGMPFIEGINDSTGGFSDTLQSALGMKN</sequence>
<dbReference type="PRINTS" id="PR00080">
    <property type="entry name" value="SDRFAMILY"/>
</dbReference>
<gene>
    <name evidence="2" type="ORF">J7I43_14025</name>
</gene>
<dbReference type="InterPro" id="IPR051911">
    <property type="entry name" value="SDR_oxidoreductase"/>
</dbReference>
<dbReference type="PROSITE" id="PS00061">
    <property type="entry name" value="ADH_SHORT"/>
    <property type="match status" value="1"/>
</dbReference>
<dbReference type="InterPro" id="IPR002347">
    <property type="entry name" value="SDR_fam"/>
</dbReference>
<comment type="caution">
    <text evidence="2">The sequence shown here is derived from an EMBL/GenBank/DDBJ whole genome shotgun (WGS) entry which is preliminary data.</text>
</comment>
<keyword evidence="3" id="KW-1185">Reference proteome</keyword>
<dbReference type="Proteomes" id="UP000679126">
    <property type="component" value="Unassembled WGS sequence"/>
</dbReference>
<name>A0ABS3YF85_9BACT</name>
<evidence type="ECO:0000313" key="2">
    <source>
        <dbReference type="EMBL" id="MBO9153341.1"/>
    </source>
</evidence>
<comment type="similarity">
    <text evidence="1">Belongs to the short-chain dehydrogenases/reductases (SDR) family.</text>
</comment>
<dbReference type="RefSeq" id="WP_209146307.1">
    <property type="nucleotide sequence ID" value="NZ_JAGHKP010000002.1"/>
</dbReference>
<dbReference type="Pfam" id="PF00106">
    <property type="entry name" value="adh_short"/>
    <property type="match status" value="1"/>
</dbReference>
<dbReference type="SUPFAM" id="SSF51735">
    <property type="entry name" value="NAD(P)-binding Rossmann-fold domains"/>
    <property type="match status" value="1"/>
</dbReference>
<dbReference type="PANTHER" id="PTHR43976">
    <property type="entry name" value="SHORT CHAIN DEHYDROGENASE"/>
    <property type="match status" value="1"/>
</dbReference>
<protein>
    <submittedName>
        <fullName evidence="2">SDR family NAD(P)-dependent oxidoreductase</fullName>
    </submittedName>
</protein>
<dbReference type="InterPro" id="IPR020904">
    <property type="entry name" value="Sc_DH/Rdtase_CS"/>
</dbReference>
<dbReference type="EMBL" id="JAGHKP010000002">
    <property type="protein sequence ID" value="MBO9153341.1"/>
    <property type="molecule type" value="Genomic_DNA"/>
</dbReference>
<evidence type="ECO:0000313" key="3">
    <source>
        <dbReference type="Proteomes" id="UP000679126"/>
    </source>
</evidence>